<evidence type="ECO:0000256" key="4">
    <source>
        <dbReference type="ARBA" id="ARBA00039238"/>
    </source>
</evidence>
<dbReference type="SMART" id="SM00320">
    <property type="entry name" value="WD40"/>
    <property type="match status" value="3"/>
</dbReference>
<evidence type="ECO:0000256" key="5">
    <source>
        <dbReference type="ARBA" id="ARBA00039514"/>
    </source>
</evidence>
<dbReference type="Gene3D" id="2.130.10.10">
    <property type="entry name" value="YVTN repeat-like/Quinoprotein amine dehydrogenase"/>
    <property type="match status" value="1"/>
</dbReference>
<sequence>MFDTVCTFPLPSELFAQAIHPSEPIISVGLSSGHVQTLRLPSTAIDSSDEGESRLSLSSGTGQVVTMWKTRRHKGSCRCLSFGVHGETLYSSGTDGIVKAARTETGIVDNKIAIPLVTDSSRSHLDAPTVVHALSPQTLILATDSGALHLYDLRIPYSSISARPQQTHRPHDDYVSSLTPLPPSEASTSGFSKQWVTTGGTTLALTDLRKGVVARSEDQEEELISSVYIGGLASGGSSKGEKILVGGGGGVLTLWENGRWDDQGERIYVSRGYRGGDGLEALAVLPDELGKGKTVAVGQFDGCITFIRMGANRITSQVVHGELDGVVGLGFDVEGRMVSGGGQVVKVWYEADADGATNGNNKDKRVMNSDSEIGSNEAGEDESNDDEARKKRKKRTRAKGKDRGDGQHVMAFKDLD</sequence>
<keyword evidence="3" id="KW-0677">Repeat</keyword>
<feature type="compositionally biased region" description="Basic and acidic residues" evidence="6">
    <location>
        <begin position="399"/>
        <end position="416"/>
    </location>
</feature>
<name>A0A232LMM6_9EURO</name>
<dbReference type="InterPro" id="IPR015943">
    <property type="entry name" value="WD40/YVTN_repeat-like_dom_sf"/>
</dbReference>
<dbReference type="SUPFAM" id="SSF50978">
    <property type="entry name" value="WD40 repeat-like"/>
    <property type="match status" value="1"/>
</dbReference>
<protein>
    <recommendedName>
        <fullName evidence="4">WD repeat-containing protein JIP5</fullName>
    </recommendedName>
    <alternativeName>
        <fullName evidence="5">WD repeat-containing protein jip5</fullName>
    </alternativeName>
</protein>
<gene>
    <name evidence="7" type="ORF">Egran_06878</name>
</gene>
<dbReference type="AlphaFoldDB" id="A0A232LMM6"/>
<evidence type="ECO:0000256" key="2">
    <source>
        <dbReference type="ARBA" id="ARBA00022574"/>
    </source>
</evidence>
<comment type="caution">
    <text evidence="7">The sequence shown here is derived from an EMBL/GenBank/DDBJ whole genome shotgun (WGS) entry which is preliminary data.</text>
</comment>
<dbReference type="OrthoDB" id="2288928at2759"/>
<dbReference type="PANTHER" id="PTHR44019:SF20">
    <property type="entry name" value="WD REPEAT-CONTAINING PROTEIN 55"/>
    <property type="match status" value="1"/>
</dbReference>
<proteinExistence type="inferred from homology"/>
<dbReference type="InterPro" id="IPR001680">
    <property type="entry name" value="WD40_rpt"/>
</dbReference>
<evidence type="ECO:0000313" key="8">
    <source>
        <dbReference type="Proteomes" id="UP000243515"/>
    </source>
</evidence>
<feature type="region of interest" description="Disordered" evidence="6">
    <location>
        <begin position="356"/>
        <end position="416"/>
    </location>
</feature>
<dbReference type="EMBL" id="NPHW01007126">
    <property type="protein sequence ID" value="OXV05354.1"/>
    <property type="molecule type" value="Genomic_DNA"/>
</dbReference>
<accession>A0A232LMM6</accession>
<dbReference type="InterPro" id="IPR036322">
    <property type="entry name" value="WD40_repeat_dom_sf"/>
</dbReference>
<dbReference type="PANTHER" id="PTHR44019">
    <property type="entry name" value="WD REPEAT-CONTAINING PROTEIN 55"/>
    <property type="match status" value="1"/>
</dbReference>
<keyword evidence="8" id="KW-1185">Reference proteome</keyword>
<organism evidence="7 8">
    <name type="scientific">Elaphomyces granulatus</name>
    <dbReference type="NCBI Taxonomy" id="519963"/>
    <lineage>
        <taxon>Eukaryota</taxon>
        <taxon>Fungi</taxon>
        <taxon>Dikarya</taxon>
        <taxon>Ascomycota</taxon>
        <taxon>Pezizomycotina</taxon>
        <taxon>Eurotiomycetes</taxon>
        <taxon>Eurotiomycetidae</taxon>
        <taxon>Eurotiales</taxon>
        <taxon>Elaphomycetaceae</taxon>
        <taxon>Elaphomyces</taxon>
    </lineage>
</organism>
<dbReference type="InterPro" id="IPR050505">
    <property type="entry name" value="WDR55/POC1"/>
</dbReference>
<dbReference type="Proteomes" id="UP000243515">
    <property type="component" value="Unassembled WGS sequence"/>
</dbReference>
<keyword evidence="2" id="KW-0853">WD repeat</keyword>
<reference evidence="7 8" key="1">
    <citation type="journal article" date="2015" name="Environ. Microbiol.">
        <title>Metagenome sequence of Elaphomyces granulatus from sporocarp tissue reveals Ascomycota ectomycorrhizal fingerprints of genome expansion and a Proteobacteria-rich microbiome.</title>
        <authorList>
            <person name="Quandt C.A."/>
            <person name="Kohler A."/>
            <person name="Hesse C.N."/>
            <person name="Sharpton T.J."/>
            <person name="Martin F."/>
            <person name="Spatafora J.W."/>
        </authorList>
    </citation>
    <scope>NUCLEOTIDE SEQUENCE [LARGE SCALE GENOMIC DNA]</scope>
    <source>
        <strain evidence="7 8">OSC145934</strain>
    </source>
</reference>
<dbReference type="GO" id="GO:0005730">
    <property type="term" value="C:nucleolus"/>
    <property type="evidence" value="ECO:0007669"/>
    <property type="project" value="UniProtKB-SubCell"/>
</dbReference>
<evidence type="ECO:0000256" key="6">
    <source>
        <dbReference type="SAM" id="MobiDB-lite"/>
    </source>
</evidence>
<evidence type="ECO:0000256" key="3">
    <source>
        <dbReference type="ARBA" id="ARBA00022737"/>
    </source>
</evidence>
<evidence type="ECO:0000313" key="7">
    <source>
        <dbReference type="EMBL" id="OXV05354.1"/>
    </source>
</evidence>
<comment type="similarity">
    <text evidence="1">Belongs to the WD repeat WDR55 family.</text>
</comment>
<evidence type="ECO:0000256" key="1">
    <source>
        <dbReference type="ARBA" id="ARBA00007625"/>
    </source>
</evidence>